<keyword evidence="2" id="KW-0812">Transmembrane</keyword>
<name>A0A7S9L088_9SPHI</name>
<keyword evidence="2" id="KW-1133">Transmembrane helix</keyword>
<reference evidence="4 5" key="1">
    <citation type="submission" date="2020-11" db="EMBL/GenBank/DDBJ databases">
        <title>Pedobacter endophytica, an endophytic bacteria isolated form Carex pumila.</title>
        <authorList>
            <person name="Peng Y."/>
            <person name="Jiang L."/>
            <person name="Lee J."/>
        </authorList>
    </citation>
    <scope>NUCLEOTIDE SEQUENCE [LARGE SCALE GENOMIC DNA]</scope>
    <source>
        <strain evidence="4 5">JBR3-12</strain>
    </source>
</reference>
<evidence type="ECO:0000313" key="5">
    <source>
        <dbReference type="Proteomes" id="UP000594759"/>
    </source>
</evidence>
<keyword evidence="2" id="KW-0472">Membrane</keyword>
<protein>
    <recommendedName>
        <fullName evidence="3">YEATS-Like-Associating Three TM domain-containing protein</fullName>
    </recommendedName>
</protein>
<feature type="transmembrane region" description="Helical" evidence="2">
    <location>
        <begin position="6"/>
        <end position="29"/>
    </location>
</feature>
<evidence type="ECO:0000259" key="3">
    <source>
        <dbReference type="Pfam" id="PF20303"/>
    </source>
</evidence>
<dbReference type="KEGG" id="pex:IZT61_02115"/>
<feature type="transmembrane region" description="Helical" evidence="2">
    <location>
        <begin position="41"/>
        <end position="60"/>
    </location>
</feature>
<organism evidence="4 5">
    <name type="scientific">Pedobacter endophyticus</name>
    <dbReference type="NCBI Taxonomy" id="2789740"/>
    <lineage>
        <taxon>Bacteria</taxon>
        <taxon>Pseudomonadati</taxon>
        <taxon>Bacteroidota</taxon>
        <taxon>Sphingobacteriia</taxon>
        <taxon>Sphingobacteriales</taxon>
        <taxon>Sphingobacteriaceae</taxon>
        <taxon>Pedobacter</taxon>
    </lineage>
</organism>
<feature type="domain" description="YEATS-Like-Associating Three TM" evidence="3">
    <location>
        <begin position="6"/>
        <end position="122"/>
    </location>
</feature>
<evidence type="ECO:0000313" key="4">
    <source>
        <dbReference type="EMBL" id="QPH40104.1"/>
    </source>
</evidence>
<evidence type="ECO:0000256" key="2">
    <source>
        <dbReference type="SAM" id="Phobius"/>
    </source>
</evidence>
<dbReference type="InterPro" id="IPR046890">
    <property type="entry name" value="YLATT"/>
</dbReference>
<dbReference type="Proteomes" id="UP000594759">
    <property type="component" value="Chromosome"/>
</dbReference>
<dbReference type="Pfam" id="PF20303">
    <property type="entry name" value="YLATT"/>
    <property type="match status" value="1"/>
</dbReference>
<feature type="transmembrane region" description="Helical" evidence="2">
    <location>
        <begin position="80"/>
        <end position="100"/>
    </location>
</feature>
<dbReference type="AlphaFoldDB" id="A0A7S9L088"/>
<feature type="coiled-coil region" evidence="1">
    <location>
        <begin position="111"/>
        <end position="142"/>
    </location>
</feature>
<accession>A0A7S9L088</accession>
<evidence type="ECO:0000256" key="1">
    <source>
        <dbReference type="SAM" id="Coils"/>
    </source>
</evidence>
<dbReference type="RefSeq" id="WP_196099560.1">
    <property type="nucleotide sequence ID" value="NZ_CP064939.1"/>
</dbReference>
<dbReference type="EMBL" id="CP064939">
    <property type="protein sequence ID" value="QPH40104.1"/>
    <property type="molecule type" value="Genomic_DNA"/>
</dbReference>
<gene>
    <name evidence="4" type="ORF">IZT61_02115</name>
</gene>
<proteinExistence type="predicted"/>
<keyword evidence="5" id="KW-1185">Reference proteome</keyword>
<keyword evidence="1" id="KW-0175">Coiled coil</keyword>
<sequence>MENCAHYWIIIGIMLFSGFLGGFGNYLMLKKQKSENPHQENLLIRSIVLGLIASFCVPLFLKTISSNLLDKPVSTNQGGILFNSNYFVLVGFCLLASVLSKQFLESLYEKVIKAQEDAKKAVHKAEAANEKAEDVVASLTEKDIQESSSTNNNDFENVAPNLIVSLEDQIITSIRDSKYIWRSISGIAKNLNKQKSEIQPIIDKLMDEGRLESKLNSQNQIRYKVKF</sequence>